<keyword evidence="2" id="KW-0175">Coiled coil</keyword>
<evidence type="ECO:0000313" key="5">
    <source>
        <dbReference type="Proteomes" id="UP000585474"/>
    </source>
</evidence>
<dbReference type="OrthoDB" id="443401at2759"/>
<organism evidence="4 5">
    <name type="scientific">Actinidia rufa</name>
    <dbReference type="NCBI Taxonomy" id="165716"/>
    <lineage>
        <taxon>Eukaryota</taxon>
        <taxon>Viridiplantae</taxon>
        <taxon>Streptophyta</taxon>
        <taxon>Embryophyta</taxon>
        <taxon>Tracheophyta</taxon>
        <taxon>Spermatophyta</taxon>
        <taxon>Magnoliopsida</taxon>
        <taxon>eudicotyledons</taxon>
        <taxon>Gunneridae</taxon>
        <taxon>Pentapetalae</taxon>
        <taxon>asterids</taxon>
        <taxon>Ericales</taxon>
        <taxon>Actinidiaceae</taxon>
        <taxon>Actinidia</taxon>
    </lineage>
</organism>
<feature type="region of interest" description="Disordered" evidence="3">
    <location>
        <begin position="1"/>
        <end position="55"/>
    </location>
</feature>
<dbReference type="SUPFAM" id="SSF54928">
    <property type="entry name" value="RNA-binding domain, RBD"/>
    <property type="match status" value="1"/>
</dbReference>
<dbReference type="InterPro" id="IPR012677">
    <property type="entry name" value="Nucleotide-bd_a/b_plait_sf"/>
</dbReference>
<feature type="coiled-coil region" evidence="2">
    <location>
        <begin position="352"/>
        <end position="379"/>
    </location>
</feature>
<dbReference type="PANTHER" id="PTHR14398">
    <property type="entry name" value="RNA RECOGNITION RRM/RNP DOMAIN"/>
    <property type="match status" value="1"/>
</dbReference>
<dbReference type="PANTHER" id="PTHR14398:SF0">
    <property type="entry name" value="ZINC FINGER PROTEIN SWM"/>
    <property type="match status" value="1"/>
</dbReference>
<feature type="compositionally biased region" description="Basic and acidic residues" evidence="3">
    <location>
        <begin position="585"/>
        <end position="601"/>
    </location>
</feature>
<dbReference type="AlphaFoldDB" id="A0A7J0DBH7"/>
<dbReference type="GO" id="GO:0005634">
    <property type="term" value="C:nucleus"/>
    <property type="evidence" value="ECO:0007669"/>
    <property type="project" value="TreeGrafter"/>
</dbReference>
<dbReference type="EMBL" id="BJWL01000140">
    <property type="protein sequence ID" value="GFS31277.1"/>
    <property type="molecule type" value="Genomic_DNA"/>
</dbReference>
<reference evidence="5" key="1">
    <citation type="submission" date="2019-07" db="EMBL/GenBank/DDBJ databases">
        <title>De Novo Assembly of kiwifruit Actinidia rufa.</title>
        <authorList>
            <person name="Sugita-Konishi S."/>
            <person name="Sato K."/>
            <person name="Mori E."/>
            <person name="Abe Y."/>
            <person name="Kisaki G."/>
            <person name="Hamano K."/>
            <person name="Suezawa K."/>
            <person name="Otani M."/>
            <person name="Fukuda T."/>
            <person name="Manabe T."/>
            <person name="Gomi K."/>
            <person name="Tabuchi M."/>
            <person name="Akimitsu K."/>
            <person name="Kataoka I."/>
        </authorList>
    </citation>
    <scope>NUCLEOTIDE SEQUENCE [LARGE SCALE GENOMIC DNA]</scope>
    <source>
        <strain evidence="5">cv. Fuchu</strain>
    </source>
</reference>
<sequence>MELKVSSPKAEGLSPSDCASDSEESDDDDDGRNHKHRRREIRGRGRESGSWSQHDPRLSIVDIASQMVPQGSGTPSLFAGGGCQMSQTHKAHHGVFHRCRDFEERGFCLRGDMCQIVVEDVQSLSQFYLPVSLPSAHLLGTPSALPSVTAPSSTLINSKNSKSFGNECPMTSTATTVESQITSSSIWGRISTKGNEMKDKIDCNISSSNYNENEAKGDQEPFANLQEAACPGKQIIDEDIASQADSSLKKQGDTGRTQKTFSEVIDIYIPLNSERAFVQFSKREEAEAALKALDAIMGNRFIKLWWANRDNIPVDGMGSGNSVSVTPRGVPAVPASTGTKPVVINSPRAPPLQKKQESLELLKEELREKQELLDKKRNDFCRQLDKLGKQSELAAKRHKPGTVADVAKAATTRSADTGTVVASPVAEAMAEKDKYMENVVHQNPKQNTYLTPLEPSSLKHSIRPLAPAGVAVLKEHFSAYGELSAIELEDVESSDSVVSKNFTAHISFAMRHSAEKAFAKGNCLQGYNLQFMWLAPTNSSNDNSVREKPSSASNIRSDANVQPAQEVAPVDPHKESALGNGEAEILERKESGGECIERNED</sequence>
<evidence type="ECO:0000256" key="2">
    <source>
        <dbReference type="SAM" id="Coils"/>
    </source>
</evidence>
<proteinExistence type="predicted"/>
<evidence type="ECO:0000313" key="4">
    <source>
        <dbReference type="EMBL" id="GFS31277.1"/>
    </source>
</evidence>
<dbReference type="GO" id="GO:0003723">
    <property type="term" value="F:RNA binding"/>
    <property type="evidence" value="ECO:0007669"/>
    <property type="project" value="UniProtKB-KW"/>
</dbReference>
<feature type="compositionally biased region" description="Polar residues" evidence="3">
    <location>
        <begin position="550"/>
        <end position="563"/>
    </location>
</feature>
<protein>
    <submittedName>
        <fullName evidence="4">Zinc finger (CCCH-type) family protein</fullName>
    </submittedName>
</protein>
<dbReference type="Proteomes" id="UP000585474">
    <property type="component" value="Unassembled WGS sequence"/>
</dbReference>
<name>A0A7J0DBH7_9ERIC</name>
<feature type="region of interest" description="Disordered" evidence="3">
    <location>
        <begin position="538"/>
        <end position="601"/>
    </location>
</feature>
<comment type="caution">
    <text evidence="4">The sequence shown here is derived from an EMBL/GenBank/DDBJ whole genome shotgun (WGS) entry which is preliminary data.</text>
</comment>
<keyword evidence="1" id="KW-0694">RNA-binding</keyword>
<dbReference type="InterPro" id="IPR045137">
    <property type="entry name" value="RBM26/27"/>
</dbReference>
<keyword evidence="5" id="KW-1185">Reference proteome</keyword>
<gene>
    <name evidence="4" type="ORF">Acr_00g0016570</name>
</gene>
<dbReference type="InterPro" id="IPR035979">
    <property type="entry name" value="RBD_domain_sf"/>
</dbReference>
<evidence type="ECO:0000256" key="1">
    <source>
        <dbReference type="ARBA" id="ARBA00022884"/>
    </source>
</evidence>
<feature type="compositionally biased region" description="Acidic residues" evidence="3">
    <location>
        <begin position="20"/>
        <end position="30"/>
    </location>
</feature>
<evidence type="ECO:0000256" key="3">
    <source>
        <dbReference type="SAM" id="MobiDB-lite"/>
    </source>
</evidence>
<accession>A0A7J0DBH7</accession>
<dbReference type="Gene3D" id="3.30.70.330">
    <property type="match status" value="2"/>
</dbReference>